<organism evidence="1 2">
    <name type="scientific">Fusobacterium necrophorum</name>
    <dbReference type="NCBI Taxonomy" id="859"/>
    <lineage>
        <taxon>Bacteria</taxon>
        <taxon>Fusobacteriati</taxon>
        <taxon>Fusobacteriota</taxon>
        <taxon>Fusobacteriia</taxon>
        <taxon>Fusobacteriales</taxon>
        <taxon>Fusobacteriaceae</taxon>
        <taxon>Fusobacterium</taxon>
    </lineage>
</organism>
<dbReference type="EMBL" id="JAMGTK010000031">
    <property type="protein sequence ID" value="MDK4512951.1"/>
    <property type="molecule type" value="Genomic_DNA"/>
</dbReference>
<dbReference type="Proteomes" id="UP001173223">
    <property type="component" value="Unassembled WGS sequence"/>
</dbReference>
<gene>
    <name evidence="1" type="ORF">MWG07_11890</name>
</gene>
<sequence>MNIPEIILKKVQVAMRLQAPEFQEYLRSLEKEARVYIKHFFIVEEVEEEVMKLCIDLHVQYTLFSKIEYESIAEDKLQTLHNIIRSFNESYEKKNPVKRGGVTFI</sequence>
<protein>
    <recommendedName>
        <fullName evidence="3">Phage gp6-like head-tail connector protein</fullName>
    </recommendedName>
</protein>
<evidence type="ECO:0000313" key="1">
    <source>
        <dbReference type="EMBL" id="MDK4512951.1"/>
    </source>
</evidence>
<dbReference type="RefSeq" id="WP_062624563.1">
    <property type="nucleotide sequence ID" value="NZ_JAMGTK010000031.1"/>
</dbReference>
<keyword evidence="2" id="KW-1185">Reference proteome</keyword>
<dbReference type="AlphaFoldDB" id="A0AAW6WDQ3"/>
<name>A0AAW6WDQ3_9FUSO</name>
<reference evidence="1" key="2">
    <citation type="submission" date="2022-04" db="EMBL/GenBank/DDBJ databases">
        <authorList>
            <person name="Livingstone P.G."/>
        </authorList>
    </citation>
    <scope>NUCLEOTIDE SEQUENCE</scope>
    <source>
        <strain evidence="1">BRON_8</strain>
    </source>
</reference>
<accession>A0AAW6WDQ3</accession>
<evidence type="ECO:0008006" key="3">
    <source>
        <dbReference type="Google" id="ProtNLM"/>
    </source>
</evidence>
<reference evidence="1" key="1">
    <citation type="journal article" date="2022" name="Gene">
        <title>A genome-led study on the pathogenesis of Fusobacterium necrophorum infections.</title>
        <authorList>
            <person name="Thapa G."/>
            <person name="Jayal A."/>
            <person name="Sikazwe E."/>
            <person name="Perry T."/>
            <person name="Mohammed Al Balushi A."/>
            <person name="Livingstone P."/>
        </authorList>
    </citation>
    <scope>NUCLEOTIDE SEQUENCE</scope>
    <source>
        <strain evidence="1">BRON_8</strain>
    </source>
</reference>
<proteinExistence type="predicted"/>
<evidence type="ECO:0000313" key="2">
    <source>
        <dbReference type="Proteomes" id="UP001173223"/>
    </source>
</evidence>
<comment type="caution">
    <text evidence="1">The sequence shown here is derived from an EMBL/GenBank/DDBJ whole genome shotgun (WGS) entry which is preliminary data.</text>
</comment>